<keyword evidence="2" id="KW-1185">Reference proteome</keyword>
<protein>
    <submittedName>
        <fullName evidence="1">Uncharacterized protein</fullName>
    </submittedName>
</protein>
<name>A0ACB7SZN8_HYAAI</name>
<sequence>MTCYLLISLPEALGAASTEDLLPLASVAGPSLEQEANSQPATAATSQNTTPRDTPPSTPGLARRLSGAPALKLNLDDTTWSSVRPPKAVGATHLAQRKEEPKRSGLANKAAKALALVRQSRTPEFRFRLVLAVLFVSIISVVVLTWHLHEAFQEATRLSTKSDFDPQTRRLRLLDRGGRTLLQGELGQVIPPALEAHICPVLHLGYCYEWKYRARLEMRVAPMQDEIACYEVHWRAASVHTELVDCYDLTGAHWFGMGEVGNLSWPLANLQLNTMAFETGRADPLGSVLEPYWLSSRGVSILASPNQALMFSFNASGSERLCLAAKEELNYTLCTGPDVLAIHKASAPHRPEPSNFTAAEEVFVRHPVLVPRPGEDGNLTQATVQEYANRFVNHGFNGGFVLIRDGWQHTQGDLTFWKEAFPHPAEIVRILHNKGNKVLLDVHPYFCLNSINFRAAMDGEYLLADQSKVPLLTRWNGSLCAVVNLFEERAADWFLEQLRELNRTLGVDGFVFRGGQARALPYGQGRWASAFLGRYLEVAARSSPVLGTPGVFLREQAHLQLTILTFTCCMCVSQVLTLGLLGHRVVSPGCVGGDLVAPGTKPERELYFRWWQLAVFLPVLQFSVLPSDYNDDFELTKVSRVLTQFRKTRVEPAMKEALEEAAPLVRPLWWLDPRDHNTYGAGHQFALGNNLIVAPVLEPGRNSAYVYLPQGWWCEDQKLHRGGKWISVTAPLEKVTYFSRSDKC</sequence>
<dbReference type="Proteomes" id="UP000821845">
    <property type="component" value="Chromosome 2"/>
</dbReference>
<evidence type="ECO:0000313" key="2">
    <source>
        <dbReference type="Proteomes" id="UP000821845"/>
    </source>
</evidence>
<dbReference type="EMBL" id="CM023482">
    <property type="protein sequence ID" value="KAH6940426.1"/>
    <property type="molecule type" value="Genomic_DNA"/>
</dbReference>
<accession>A0ACB7SZN8</accession>
<organism evidence="1 2">
    <name type="scientific">Hyalomma asiaticum</name>
    <name type="common">Tick</name>
    <dbReference type="NCBI Taxonomy" id="266040"/>
    <lineage>
        <taxon>Eukaryota</taxon>
        <taxon>Metazoa</taxon>
        <taxon>Ecdysozoa</taxon>
        <taxon>Arthropoda</taxon>
        <taxon>Chelicerata</taxon>
        <taxon>Arachnida</taxon>
        <taxon>Acari</taxon>
        <taxon>Parasitiformes</taxon>
        <taxon>Ixodida</taxon>
        <taxon>Ixodoidea</taxon>
        <taxon>Ixodidae</taxon>
        <taxon>Hyalomminae</taxon>
        <taxon>Hyalomma</taxon>
    </lineage>
</organism>
<comment type="caution">
    <text evidence="1">The sequence shown here is derived from an EMBL/GenBank/DDBJ whole genome shotgun (WGS) entry which is preliminary data.</text>
</comment>
<evidence type="ECO:0000313" key="1">
    <source>
        <dbReference type="EMBL" id="KAH6940426.1"/>
    </source>
</evidence>
<gene>
    <name evidence="1" type="ORF">HPB50_027576</name>
</gene>
<proteinExistence type="predicted"/>
<reference evidence="1" key="1">
    <citation type="submission" date="2020-05" db="EMBL/GenBank/DDBJ databases">
        <title>Large-scale comparative analyses of tick genomes elucidate their genetic diversity and vector capacities.</title>
        <authorList>
            <person name="Jia N."/>
            <person name="Wang J."/>
            <person name="Shi W."/>
            <person name="Du L."/>
            <person name="Sun Y."/>
            <person name="Zhan W."/>
            <person name="Jiang J."/>
            <person name="Wang Q."/>
            <person name="Zhang B."/>
            <person name="Ji P."/>
            <person name="Sakyi L.B."/>
            <person name="Cui X."/>
            <person name="Yuan T."/>
            <person name="Jiang B."/>
            <person name="Yang W."/>
            <person name="Lam T.T.-Y."/>
            <person name="Chang Q."/>
            <person name="Ding S."/>
            <person name="Wang X."/>
            <person name="Zhu J."/>
            <person name="Ruan X."/>
            <person name="Zhao L."/>
            <person name="Wei J."/>
            <person name="Que T."/>
            <person name="Du C."/>
            <person name="Cheng J."/>
            <person name="Dai P."/>
            <person name="Han X."/>
            <person name="Huang E."/>
            <person name="Gao Y."/>
            <person name="Liu J."/>
            <person name="Shao H."/>
            <person name="Ye R."/>
            <person name="Li L."/>
            <person name="Wei W."/>
            <person name="Wang X."/>
            <person name="Wang C."/>
            <person name="Yang T."/>
            <person name="Huo Q."/>
            <person name="Li W."/>
            <person name="Guo W."/>
            <person name="Chen H."/>
            <person name="Zhou L."/>
            <person name="Ni X."/>
            <person name="Tian J."/>
            <person name="Zhou Y."/>
            <person name="Sheng Y."/>
            <person name="Liu T."/>
            <person name="Pan Y."/>
            <person name="Xia L."/>
            <person name="Li J."/>
            <person name="Zhao F."/>
            <person name="Cao W."/>
        </authorList>
    </citation>
    <scope>NUCLEOTIDE SEQUENCE</scope>
    <source>
        <strain evidence="1">Hyas-2018</strain>
    </source>
</reference>